<dbReference type="InterPro" id="IPR024542">
    <property type="entry name" value="YkvP_N"/>
</dbReference>
<feature type="region of interest" description="Disordered" evidence="1">
    <location>
        <begin position="86"/>
        <end position="107"/>
    </location>
</feature>
<dbReference type="OrthoDB" id="9179708at2"/>
<dbReference type="STRING" id="883.DvMF_0250"/>
<dbReference type="eggNOG" id="COG4641">
    <property type="taxonomic scope" value="Bacteria"/>
</dbReference>
<evidence type="ECO:0000313" key="4">
    <source>
        <dbReference type="EMBL" id="ACL07207.1"/>
    </source>
</evidence>
<gene>
    <name evidence="4" type="ordered locus">DvMF_0250</name>
</gene>
<feature type="compositionally biased region" description="Low complexity" evidence="1">
    <location>
        <begin position="87"/>
        <end position="104"/>
    </location>
</feature>
<organism evidence="4">
    <name type="scientific">Nitratidesulfovibrio vulgaris (strain DSM 19637 / Miyazaki F)</name>
    <name type="common">Desulfovibrio vulgaris</name>
    <dbReference type="NCBI Taxonomy" id="883"/>
    <lineage>
        <taxon>Bacteria</taxon>
        <taxon>Pseudomonadati</taxon>
        <taxon>Thermodesulfobacteriota</taxon>
        <taxon>Desulfovibrionia</taxon>
        <taxon>Desulfovibrionales</taxon>
        <taxon>Desulfovibrionaceae</taxon>
        <taxon>Nitratidesulfovibrio</taxon>
    </lineage>
</organism>
<accession>B8DPC0</accession>
<dbReference type="EMBL" id="CP001197">
    <property type="protein sequence ID" value="ACL07207.1"/>
    <property type="molecule type" value="Genomic_DNA"/>
</dbReference>
<dbReference type="InterPro" id="IPR055259">
    <property type="entry name" value="YkvP/CgeB_Glyco_trans-like"/>
</dbReference>
<evidence type="ECO:0000256" key="1">
    <source>
        <dbReference type="SAM" id="MobiDB-lite"/>
    </source>
</evidence>
<proteinExistence type="predicted"/>
<feature type="domain" description="Spore protein YkvP/CgeB glycosyl transferase-like" evidence="3">
    <location>
        <begin position="504"/>
        <end position="637"/>
    </location>
</feature>
<name>B8DPC0_NITV9</name>
<dbReference type="Pfam" id="PF13524">
    <property type="entry name" value="Glyco_trans_1_2"/>
    <property type="match status" value="1"/>
</dbReference>
<feature type="domain" description="Spore protein YkvP N-terminal" evidence="2">
    <location>
        <begin position="325"/>
        <end position="403"/>
    </location>
</feature>
<dbReference type="KEGG" id="dvm:DvMF_0250"/>
<sequence>MPPVDDTPRQTAPRPGLAARVLPLSCPQGMGAAPASSSPVGSDATPAPFCDIEVTVDGRTMTMLGSGGPARELALLAPYEKLRADAGADAARSGTPGGPDTTVPPVSPVPPIPPVLPVLLGAGTGVALDRLLELHPGPVAVVDRSTEILAASRLRERHAEDTAAGRILWVTDDDADAALRTLTRWQYEHGGLQLLPLPHPFYLRLDRAHYARLRDVLSASARFNFWERAAYPKFADPAALPRMLLITSQYFLMGEIVTACQRLGVPYHLLTLDDDEVGQGEFVEKLLRAVVEFRPDFAFTINHLGVDREGVLTDLLEKLRLPLASWFVDNPHLILYLYRRIVSPWTAIFTWDADNLPSLRGLGFEHVAYLPLGTDPVRFAPPASPPPASHPWRARVSFVGNSMVYKVAHRMKAGMLPAALLRSYREVAAGFGAHGERSVGAYLRAHQPELADVYERLGGLDARNGRDAMGDAERRLSYETMLTWEATRQYRAACVARTLPFAPLIVGDKGWRKVFRNAPAGWRLHPEINYYKELPAFYPLSEINFNCTSKQMKGAVNQRVFDVPATGSFVLTDWRDQIENLFEPGSEVVCYAEPEEADDLLRRYLDHPEDRARVVAAARRRILAEHTYEHRLRTLLDHMRRIFGPARAR</sequence>
<evidence type="ECO:0000259" key="2">
    <source>
        <dbReference type="Pfam" id="PF12996"/>
    </source>
</evidence>
<dbReference type="AlphaFoldDB" id="B8DPC0"/>
<evidence type="ECO:0000259" key="3">
    <source>
        <dbReference type="Pfam" id="PF13524"/>
    </source>
</evidence>
<reference evidence="4" key="1">
    <citation type="submission" date="2008-10" db="EMBL/GenBank/DDBJ databases">
        <title>Complete sequence of Desulfovibrio vulgaris str. 'Miyazaki F'.</title>
        <authorList>
            <person name="Lucas S."/>
            <person name="Copeland A."/>
            <person name="Lapidus A."/>
            <person name="Glavina del Rio T."/>
            <person name="Dalin E."/>
            <person name="Tice H."/>
            <person name="Bruce D."/>
            <person name="Goodwin L."/>
            <person name="Pitluck S."/>
            <person name="Sims D."/>
            <person name="Brettin T."/>
            <person name="Detter J.C."/>
            <person name="Han C."/>
            <person name="Larimer F."/>
            <person name="Land M."/>
            <person name="Hauser L."/>
            <person name="Kyrpides N."/>
            <person name="Mikhailova N."/>
            <person name="Hazen T.C."/>
            <person name="Richardson P."/>
        </authorList>
    </citation>
    <scope>NUCLEOTIDE SEQUENCE</scope>
    <source>
        <strain evidence="4">Miyazaki F</strain>
    </source>
</reference>
<protein>
    <submittedName>
        <fullName evidence="4">CgeB family protein</fullName>
    </submittedName>
</protein>
<dbReference type="HOGENOM" id="CLU_033615_1_0_7"/>
<dbReference type="Pfam" id="PF12996">
    <property type="entry name" value="DUF3880"/>
    <property type="match status" value="1"/>
</dbReference>